<dbReference type="PATRIC" id="fig|989403.3.peg.5112"/>
<dbReference type="STRING" id="989403.SAMN05421798_10435"/>
<dbReference type="PROSITE" id="PS51077">
    <property type="entry name" value="HTH_ICLR"/>
    <property type="match status" value="1"/>
</dbReference>
<dbReference type="PANTHER" id="PTHR30136">
    <property type="entry name" value="HELIX-TURN-HELIX TRANSCRIPTIONAL REGULATOR, ICLR FAMILY"/>
    <property type="match status" value="1"/>
</dbReference>
<dbReference type="Pfam" id="PF09339">
    <property type="entry name" value="HTH_IclR"/>
    <property type="match status" value="1"/>
</dbReference>
<evidence type="ECO:0000256" key="2">
    <source>
        <dbReference type="ARBA" id="ARBA00023125"/>
    </source>
</evidence>
<dbReference type="InterPro" id="IPR029016">
    <property type="entry name" value="GAF-like_dom_sf"/>
</dbReference>
<keyword evidence="3" id="KW-0804">Transcription</keyword>
<dbReference type="SUPFAM" id="SSF55781">
    <property type="entry name" value="GAF domain-like"/>
    <property type="match status" value="1"/>
</dbReference>
<evidence type="ECO:0000256" key="3">
    <source>
        <dbReference type="ARBA" id="ARBA00023163"/>
    </source>
</evidence>
<accession>A0A165SWX2</accession>
<dbReference type="InterPro" id="IPR050707">
    <property type="entry name" value="HTH_MetabolicPath_Reg"/>
</dbReference>
<name>A0A165SWX2_9HYPH</name>
<evidence type="ECO:0000259" key="5">
    <source>
        <dbReference type="PROSITE" id="PS51078"/>
    </source>
</evidence>
<dbReference type="InterPro" id="IPR036388">
    <property type="entry name" value="WH-like_DNA-bd_sf"/>
</dbReference>
<evidence type="ECO:0000256" key="1">
    <source>
        <dbReference type="ARBA" id="ARBA00023015"/>
    </source>
</evidence>
<dbReference type="PANTHER" id="PTHR30136:SF33">
    <property type="entry name" value="TRANSCRIPTIONAL REGULATORY PROTEIN"/>
    <property type="match status" value="1"/>
</dbReference>
<evidence type="ECO:0000313" key="7">
    <source>
        <dbReference type="Proteomes" id="UP000076577"/>
    </source>
</evidence>
<dbReference type="InterPro" id="IPR036390">
    <property type="entry name" value="WH_DNA-bd_sf"/>
</dbReference>
<dbReference type="InterPro" id="IPR014757">
    <property type="entry name" value="Tscrpt_reg_IclR_C"/>
</dbReference>
<proteinExistence type="predicted"/>
<keyword evidence="1" id="KW-0805">Transcription regulation</keyword>
<sequence length="291" mass="31915">MLGKRLPIVFVGGAYGCNGAGNLTDSEEKDRRFATTLARGLQVLRAFRASDDGLGNQEISQRTGIPKSTVSRLTFTLQQLGYLSHARRHDRYRFGPAALALGNIASASVSFLEAANPMMQLLADETGTLALLAVLDENKMLLTKTWRPQGAPAIWLEVGHRIPVTNSSSGHAYLASLNDHEFSQVCERVRGRDENIIVEDLEHARKAGYSQLLSQGFVIVGKEQRYAENINAVSTGFRSHDFGEPVAISCGATPETLSWERMQNEVGPQLRDRVKELERALGLPSVLVNRG</sequence>
<dbReference type="GO" id="GO:0003700">
    <property type="term" value="F:DNA-binding transcription factor activity"/>
    <property type="evidence" value="ECO:0007669"/>
    <property type="project" value="TreeGrafter"/>
</dbReference>
<feature type="domain" description="IclR-ED" evidence="5">
    <location>
        <begin position="97"/>
        <end position="283"/>
    </location>
</feature>
<gene>
    <name evidence="6" type="primary">pcaR_2</name>
    <name evidence="6" type="ORF">PsAD2_04673</name>
</gene>
<dbReference type="Proteomes" id="UP000076577">
    <property type="component" value="Unassembled WGS sequence"/>
</dbReference>
<dbReference type="GO" id="GO:0045892">
    <property type="term" value="P:negative regulation of DNA-templated transcription"/>
    <property type="evidence" value="ECO:0007669"/>
    <property type="project" value="TreeGrafter"/>
</dbReference>
<dbReference type="PROSITE" id="PS51078">
    <property type="entry name" value="ICLR_ED"/>
    <property type="match status" value="1"/>
</dbReference>
<feature type="domain" description="HTH iclR-type" evidence="4">
    <location>
        <begin position="34"/>
        <end position="96"/>
    </location>
</feature>
<dbReference type="Gene3D" id="3.30.450.40">
    <property type="match status" value="1"/>
</dbReference>
<organism evidence="6 7">
    <name type="scientific">Pseudovibrio axinellae</name>
    <dbReference type="NCBI Taxonomy" id="989403"/>
    <lineage>
        <taxon>Bacteria</taxon>
        <taxon>Pseudomonadati</taxon>
        <taxon>Pseudomonadota</taxon>
        <taxon>Alphaproteobacteria</taxon>
        <taxon>Hyphomicrobiales</taxon>
        <taxon>Stappiaceae</taxon>
        <taxon>Pseudovibrio</taxon>
    </lineage>
</organism>
<evidence type="ECO:0000259" key="4">
    <source>
        <dbReference type="PROSITE" id="PS51077"/>
    </source>
</evidence>
<keyword evidence="2" id="KW-0238">DNA-binding</keyword>
<dbReference type="SUPFAM" id="SSF46785">
    <property type="entry name" value="Winged helix' DNA-binding domain"/>
    <property type="match status" value="1"/>
</dbReference>
<reference evidence="6 7" key="1">
    <citation type="journal article" date="2016" name="Front. Microbiol.">
        <title>Comparative Genomic Analysis Reveals a Diverse Repertoire of Genes Involved in Prokaryote-Eukaryote Interactions within the Pseudovibrio Genus.</title>
        <authorList>
            <person name="Romano S."/>
            <person name="Fernandez-Guerra A."/>
            <person name="Reen F.J."/>
            <person name="Glockner F.O."/>
            <person name="Crowley S.P."/>
            <person name="O'Sullivan O."/>
            <person name="Cotter P.D."/>
            <person name="Adams C."/>
            <person name="Dobson A.D."/>
            <person name="O'Gara F."/>
        </authorList>
    </citation>
    <scope>NUCLEOTIDE SEQUENCE [LARGE SCALE GENOMIC DNA]</scope>
    <source>
        <strain evidence="6 7">Ad2</strain>
    </source>
</reference>
<dbReference type="AlphaFoldDB" id="A0A165SWX2"/>
<dbReference type="GO" id="GO:0003677">
    <property type="term" value="F:DNA binding"/>
    <property type="evidence" value="ECO:0007669"/>
    <property type="project" value="UniProtKB-KW"/>
</dbReference>
<protein>
    <submittedName>
        <fullName evidence="6">Pca regulon regulatory protein</fullName>
    </submittedName>
</protein>
<dbReference type="PROSITE" id="PS51257">
    <property type="entry name" value="PROKAR_LIPOPROTEIN"/>
    <property type="match status" value="1"/>
</dbReference>
<evidence type="ECO:0000313" key="6">
    <source>
        <dbReference type="EMBL" id="KZL04589.1"/>
    </source>
</evidence>
<comment type="caution">
    <text evidence="6">The sequence shown here is derived from an EMBL/GenBank/DDBJ whole genome shotgun (WGS) entry which is preliminary data.</text>
</comment>
<dbReference type="Pfam" id="PF01614">
    <property type="entry name" value="IclR_C"/>
    <property type="match status" value="1"/>
</dbReference>
<dbReference type="EMBL" id="LMCB01000161">
    <property type="protein sequence ID" value="KZL04589.1"/>
    <property type="molecule type" value="Genomic_DNA"/>
</dbReference>
<keyword evidence="7" id="KW-1185">Reference proteome</keyword>
<dbReference type="Gene3D" id="1.10.10.10">
    <property type="entry name" value="Winged helix-like DNA-binding domain superfamily/Winged helix DNA-binding domain"/>
    <property type="match status" value="1"/>
</dbReference>
<dbReference type="SMART" id="SM00346">
    <property type="entry name" value="HTH_ICLR"/>
    <property type="match status" value="1"/>
</dbReference>
<dbReference type="InterPro" id="IPR005471">
    <property type="entry name" value="Tscrpt_reg_IclR_N"/>
</dbReference>